<keyword evidence="1" id="KW-0678">Repressor</keyword>
<comment type="caution">
    <text evidence="8">The sequence shown here is derived from an EMBL/GenBank/DDBJ whole genome shotgun (WGS) entry which is preliminary data.</text>
</comment>
<evidence type="ECO:0000256" key="1">
    <source>
        <dbReference type="ARBA" id="ARBA00022491"/>
    </source>
</evidence>
<dbReference type="InterPro" id="IPR036271">
    <property type="entry name" value="Tet_transcr_reg_TetR-rel_C_sf"/>
</dbReference>
<reference evidence="8 9" key="1">
    <citation type="submission" date="2020-08" db="EMBL/GenBank/DDBJ databases">
        <title>Sequencing the genomes of 1000 actinobacteria strains.</title>
        <authorList>
            <person name="Klenk H.-P."/>
        </authorList>
    </citation>
    <scope>NUCLEOTIDE SEQUENCE [LARGE SCALE GENOMIC DNA]</scope>
    <source>
        <strain evidence="8 9">DSM 46659</strain>
    </source>
</reference>
<accession>A0A7W9YKP7</accession>
<dbReference type="Gene3D" id="1.10.10.60">
    <property type="entry name" value="Homeodomain-like"/>
    <property type="match status" value="1"/>
</dbReference>
<dbReference type="RefSeq" id="WP_184077680.1">
    <property type="nucleotide sequence ID" value="NZ_JACHDS010000001.1"/>
</dbReference>
<proteinExistence type="predicted"/>
<feature type="region of interest" description="Disordered" evidence="6">
    <location>
        <begin position="1"/>
        <end position="31"/>
    </location>
</feature>
<dbReference type="AlphaFoldDB" id="A0A7W9YKP7"/>
<dbReference type="Pfam" id="PF17932">
    <property type="entry name" value="TetR_C_24"/>
    <property type="match status" value="1"/>
</dbReference>
<dbReference type="InterPro" id="IPR050109">
    <property type="entry name" value="HTH-type_TetR-like_transc_reg"/>
</dbReference>
<name>A0A7W9YKP7_9ACTN</name>
<dbReference type="Pfam" id="PF00440">
    <property type="entry name" value="TetR_N"/>
    <property type="match status" value="1"/>
</dbReference>
<dbReference type="PANTHER" id="PTHR30055">
    <property type="entry name" value="HTH-TYPE TRANSCRIPTIONAL REGULATOR RUTR"/>
    <property type="match status" value="1"/>
</dbReference>
<organism evidence="8 9">
    <name type="scientific">Nocardiopsis mwathae</name>
    <dbReference type="NCBI Taxonomy" id="1472723"/>
    <lineage>
        <taxon>Bacteria</taxon>
        <taxon>Bacillati</taxon>
        <taxon>Actinomycetota</taxon>
        <taxon>Actinomycetes</taxon>
        <taxon>Streptosporangiales</taxon>
        <taxon>Nocardiopsidaceae</taxon>
        <taxon>Nocardiopsis</taxon>
    </lineage>
</organism>
<evidence type="ECO:0000256" key="2">
    <source>
        <dbReference type="ARBA" id="ARBA00023015"/>
    </source>
</evidence>
<sequence>MGKPQDGRPEDGGGRSAAKEQGARQSHPDSVPDRLLSVATRLFAERGYERTSVREIVEAAGVTKGAMYHYYASKDDLLFAVYQRVLAMQTRRLEELAEAEGPIEERLRAAAADVVHTTVENLEDTVIFQRSLHMLSPERQSEVRKERRRYHERFRDMIEEGRQSGAFRTDIPADIVVTQYFGAVHHLGMWYRPDGELSGAAVGAHFADLLLQSLRP</sequence>
<keyword evidence="3 5" id="KW-0238">DNA-binding</keyword>
<evidence type="ECO:0000256" key="6">
    <source>
        <dbReference type="SAM" id="MobiDB-lite"/>
    </source>
</evidence>
<dbReference type="Proteomes" id="UP000546642">
    <property type="component" value="Unassembled WGS sequence"/>
</dbReference>
<dbReference type="InterPro" id="IPR009057">
    <property type="entry name" value="Homeodomain-like_sf"/>
</dbReference>
<feature type="DNA-binding region" description="H-T-H motif" evidence="5">
    <location>
        <begin position="52"/>
        <end position="71"/>
    </location>
</feature>
<dbReference type="PROSITE" id="PS50977">
    <property type="entry name" value="HTH_TETR_2"/>
    <property type="match status" value="1"/>
</dbReference>
<dbReference type="Gene3D" id="1.10.357.10">
    <property type="entry name" value="Tetracycline Repressor, domain 2"/>
    <property type="match status" value="1"/>
</dbReference>
<dbReference type="SUPFAM" id="SSF46689">
    <property type="entry name" value="Homeodomain-like"/>
    <property type="match status" value="1"/>
</dbReference>
<dbReference type="GO" id="GO:0003700">
    <property type="term" value="F:DNA-binding transcription factor activity"/>
    <property type="evidence" value="ECO:0007669"/>
    <property type="project" value="TreeGrafter"/>
</dbReference>
<evidence type="ECO:0000313" key="8">
    <source>
        <dbReference type="EMBL" id="MBB6173950.1"/>
    </source>
</evidence>
<keyword evidence="2" id="KW-0805">Transcription regulation</keyword>
<protein>
    <submittedName>
        <fullName evidence="8">AcrR family transcriptional regulator</fullName>
    </submittedName>
</protein>
<evidence type="ECO:0000256" key="3">
    <source>
        <dbReference type="ARBA" id="ARBA00023125"/>
    </source>
</evidence>
<dbReference type="PRINTS" id="PR00455">
    <property type="entry name" value="HTHTETR"/>
</dbReference>
<keyword evidence="9" id="KW-1185">Reference proteome</keyword>
<feature type="domain" description="HTH tetR-type" evidence="7">
    <location>
        <begin position="29"/>
        <end position="89"/>
    </location>
</feature>
<dbReference type="SUPFAM" id="SSF48498">
    <property type="entry name" value="Tetracyclin repressor-like, C-terminal domain"/>
    <property type="match status" value="1"/>
</dbReference>
<dbReference type="GO" id="GO:0000976">
    <property type="term" value="F:transcription cis-regulatory region binding"/>
    <property type="evidence" value="ECO:0007669"/>
    <property type="project" value="TreeGrafter"/>
</dbReference>
<gene>
    <name evidence="8" type="ORF">HNR23_004010</name>
</gene>
<keyword evidence="4" id="KW-0804">Transcription</keyword>
<evidence type="ECO:0000256" key="5">
    <source>
        <dbReference type="PROSITE-ProRule" id="PRU00335"/>
    </source>
</evidence>
<dbReference type="PANTHER" id="PTHR30055:SF175">
    <property type="entry name" value="HTH-TYPE TRANSCRIPTIONAL REPRESSOR KSTR2"/>
    <property type="match status" value="1"/>
</dbReference>
<evidence type="ECO:0000259" key="7">
    <source>
        <dbReference type="PROSITE" id="PS50977"/>
    </source>
</evidence>
<dbReference type="InterPro" id="IPR001647">
    <property type="entry name" value="HTH_TetR"/>
</dbReference>
<dbReference type="InterPro" id="IPR041490">
    <property type="entry name" value="KstR2_TetR_C"/>
</dbReference>
<dbReference type="EMBL" id="JACHDS010000001">
    <property type="protein sequence ID" value="MBB6173950.1"/>
    <property type="molecule type" value="Genomic_DNA"/>
</dbReference>
<evidence type="ECO:0000313" key="9">
    <source>
        <dbReference type="Proteomes" id="UP000546642"/>
    </source>
</evidence>
<evidence type="ECO:0000256" key="4">
    <source>
        <dbReference type="ARBA" id="ARBA00023163"/>
    </source>
</evidence>